<evidence type="ECO:0000256" key="1">
    <source>
        <dbReference type="ARBA" id="ARBA00022801"/>
    </source>
</evidence>
<evidence type="ECO:0000256" key="3">
    <source>
        <dbReference type="SAM" id="SignalP"/>
    </source>
</evidence>
<dbReference type="SUPFAM" id="SSF53474">
    <property type="entry name" value="alpha/beta-Hydrolases"/>
    <property type="match status" value="1"/>
</dbReference>
<name>A0A7W7IRB0_9CAUL</name>
<evidence type="ECO:0000259" key="4">
    <source>
        <dbReference type="Pfam" id="PF00326"/>
    </source>
</evidence>
<evidence type="ECO:0000256" key="2">
    <source>
        <dbReference type="SAM" id="MobiDB-lite"/>
    </source>
</evidence>
<evidence type="ECO:0000313" key="6">
    <source>
        <dbReference type="Proteomes" id="UP000539957"/>
    </source>
</evidence>
<feature type="chain" id="PRO_5030904159" evidence="3">
    <location>
        <begin position="25"/>
        <end position="832"/>
    </location>
</feature>
<dbReference type="EMBL" id="JACHKY010000005">
    <property type="protein sequence ID" value="MBB4799061.1"/>
    <property type="molecule type" value="Genomic_DNA"/>
</dbReference>
<dbReference type="GO" id="GO:0006508">
    <property type="term" value="P:proteolysis"/>
    <property type="evidence" value="ECO:0007669"/>
    <property type="project" value="InterPro"/>
</dbReference>
<dbReference type="PANTHER" id="PTHR42776:SF27">
    <property type="entry name" value="DIPEPTIDYL PEPTIDASE FAMILY MEMBER 6"/>
    <property type="match status" value="1"/>
</dbReference>
<keyword evidence="3" id="KW-0732">Signal</keyword>
<evidence type="ECO:0000313" key="5">
    <source>
        <dbReference type="EMBL" id="MBB4799061.1"/>
    </source>
</evidence>
<organism evidence="5 6">
    <name type="scientific">Brevundimonas bullata</name>
    <dbReference type="NCBI Taxonomy" id="13160"/>
    <lineage>
        <taxon>Bacteria</taxon>
        <taxon>Pseudomonadati</taxon>
        <taxon>Pseudomonadota</taxon>
        <taxon>Alphaproteobacteria</taxon>
        <taxon>Caulobacterales</taxon>
        <taxon>Caulobacteraceae</taxon>
        <taxon>Brevundimonas</taxon>
    </lineage>
</organism>
<reference evidence="5 6" key="1">
    <citation type="submission" date="2020-08" db="EMBL/GenBank/DDBJ databases">
        <title>Functional genomics of gut bacteria from endangered species of beetles.</title>
        <authorList>
            <person name="Carlos-Shanley C."/>
        </authorList>
    </citation>
    <scope>NUCLEOTIDE SEQUENCE [LARGE SCALE GENOMIC DNA]</scope>
    <source>
        <strain evidence="5 6">S00123</strain>
    </source>
</reference>
<sequence length="832" mass="89913">MLKIANRLAAAMAAVWLSTGPVQASSSDDDRPVAVEDIVSLEAFGRAEVSPDGRWLVYEKRGAYDTAARFDLAWRSAWTIMDLWIVDLAAPAEEPRRLLPGEGLGLQRMAWSPSGEHLLITRLQGPSYEYGIVDPALGAVEWTGLAAEINTKGVEAEWISDEALLLMVRPDGSLPAAMRQDGGAQPRLTEAWRKTARGVEPSRTVVETRGGIETTEHPRPPRQLVRIDLADGRRQILIEGRLTDFAVSPDGQRVAVVQGDGAVPISRERVVLVESASRERLSLIDLASGQAVQPAPGLDVAPHLLRWSPDSKEVLVWARRDEAGWNQGGLIRASMEGSRVIDIGAFTTGTDAEVLWGVKADWLGGAPVILARGAKGGRLDWRLIMEGKAPRTLTAELDAAPARIANAGEGALYVFADGGYWSMTADGLRRLTPMETTLREATSFDPDRSRRQSGNEAPRREWTFALNAEGESLLVSADGGLRRISRGDGGGADIRPLTTSPEVSLVLLRKGLTETLRLRTGEGERDLDVVNVAMADVALTLPVPVAHLDVEGKATTSWLFLPPGAVPVRGLVVKVYPGAVDRLVWADPMVLTYGLRSQVLAGAGYAVLSPSMPMGTPATRGDLYARSVDLAVDAALAAHPDLPGDRMAVLGHSFGGYAALEIAARSTRYRAYVASSSFSDMFGLWGEFEPASRIQPEEGMKMRANQGAAETGQHGLGAPPWKAVSTYQAVSPYLVANRIRAPVLLLTADMDFVPTSQAERMFSTLHRIGGTSRLVTYWGENHHVWSPANIRDRYAQIFAWLDETLGAPDRLSARGPDDLPTAEPIPRTPPGR</sequence>
<dbReference type="InterPro" id="IPR001375">
    <property type="entry name" value="Peptidase_S9_cat"/>
</dbReference>
<dbReference type="Gene3D" id="3.40.50.1820">
    <property type="entry name" value="alpha/beta hydrolase"/>
    <property type="match status" value="1"/>
</dbReference>
<keyword evidence="1" id="KW-0378">Hydrolase</keyword>
<dbReference type="RefSeq" id="WP_184271651.1">
    <property type="nucleotide sequence ID" value="NZ_JACHKY010000005.1"/>
</dbReference>
<comment type="caution">
    <text evidence="5">The sequence shown here is derived from an EMBL/GenBank/DDBJ whole genome shotgun (WGS) entry which is preliminary data.</text>
</comment>
<feature type="region of interest" description="Disordered" evidence="2">
    <location>
        <begin position="810"/>
        <end position="832"/>
    </location>
</feature>
<dbReference type="InterPro" id="IPR011042">
    <property type="entry name" value="6-blade_b-propeller_TolB-like"/>
</dbReference>
<proteinExistence type="predicted"/>
<keyword evidence="5" id="KW-0645">Protease</keyword>
<dbReference type="SUPFAM" id="SSF63825">
    <property type="entry name" value="YWTD domain"/>
    <property type="match status" value="1"/>
</dbReference>
<dbReference type="PANTHER" id="PTHR42776">
    <property type="entry name" value="SERINE PEPTIDASE S9 FAMILY MEMBER"/>
    <property type="match status" value="1"/>
</dbReference>
<dbReference type="SUPFAM" id="SSF82171">
    <property type="entry name" value="DPP6 N-terminal domain-like"/>
    <property type="match status" value="1"/>
</dbReference>
<gene>
    <name evidence="5" type="ORF">HNP32_002817</name>
</gene>
<dbReference type="GO" id="GO:0004252">
    <property type="term" value="F:serine-type endopeptidase activity"/>
    <property type="evidence" value="ECO:0007669"/>
    <property type="project" value="TreeGrafter"/>
</dbReference>
<dbReference type="InterPro" id="IPR029058">
    <property type="entry name" value="AB_hydrolase_fold"/>
</dbReference>
<dbReference type="AlphaFoldDB" id="A0A7W7IRB0"/>
<keyword evidence="6" id="KW-1185">Reference proteome</keyword>
<feature type="region of interest" description="Disordered" evidence="2">
    <location>
        <begin position="438"/>
        <end position="459"/>
    </location>
</feature>
<accession>A0A7W7IRB0</accession>
<feature type="signal peptide" evidence="3">
    <location>
        <begin position="1"/>
        <end position="24"/>
    </location>
</feature>
<dbReference type="Gene3D" id="2.120.10.30">
    <property type="entry name" value="TolB, C-terminal domain"/>
    <property type="match status" value="2"/>
</dbReference>
<protein>
    <submittedName>
        <fullName evidence="5">Dipeptidyl aminopeptidase/acylaminoacyl peptidase</fullName>
    </submittedName>
</protein>
<feature type="domain" description="Peptidase S9 prolyl oligopeptidase catalytic" evidence="4">
    <location>
        <begin position="635"/>
        <end position="806"/>
    </location>
</feature>
<dbReference type="Proteomes" id="UP000539957">
    <property type="component" value="Unassembled WGS sequence"/>
</dbReference>
<dbReference type="Pfam" id="PF00326">
    <property type="entry name" value="Peptidase_S9"/>
    <property type="match status" value="1"/>
</dbReference>
<keyword evidence="5" id="KW-0031">Aminopeptidase</keyword>
<dbReference type="GO" id="GO:0004177">
    <property type="term" value="F:aminopeptidase activity"/>
    <property type="evidence" value="ECO:0007669"/>
    <property type="project" value="UniProtKB-KW"/>
</dbReference>